<dbReference type="AlphaFoldDB" id="A0A8X6P3E9"/>
<evidence type="ECO:0000313" key="1">
    <source>
        <dbReference type="EMBL" id="GFS95181.1"/>
    </source>
</evidence>
<reference evidence="3" key="1">
    <citation type="submission" date="2020-08" db="EMBL/GenBank/DDBJ databases">
        <title>Multicomponent nature underlies the extraordinary mechanical properties of spider dragline silk.</title>
        <authorList>
            <person name="Kono N."/>
            <person name="Nakamura H."/>
            <person name="Mori M."/>
            <person name="Yoshida Y."/>
            <person name="Ohtoshi R."/>
            <person name="Malay A.D."/>
            <person name="Moran D.A.P."/>
            <person name="Tomita M."/>
            <person name="Numata K."/>
            <person name="Arakawa K."/>
        </authorList>
    </citation>
    <scope>NUCLEOTIDE SEQUENCE</scope>
</reference>
<sequence>MWKEVPRRDKARLRNSQLDESFITQTRNQIPDQPQYLLLKNDFRLVLLLESNLLSKKEGKKYETYFRDMPNLLEEIIL</sequence>
<dbReference type="EMBL" id="BMAW01081298">
    <property type="protein sequence ID" value="GFU23757.1"/>
    <property type="molecule type" value="Genomic_DNA"/>
</dbReference>
<dbReference type="EMBL" id="BMAW01005636">
    <property type="protein sequence ID" value="GFS95181.1"/>
    <property type="molecule type" value="Genomic_DNA"/>
</dbReference>
<keyword evidence="5" id="KW-1185">Reference proteome</keyword>
<proteinExistence type="predicted"/>
<evidence type="ECO:0000313" key="2">
    <source>
        <dbReference type="EMBL" id="GFT21890.1"/>
    </source>
</evidence>
<evidence type="ECO:0000313" key="5">
    <source>
        <dbReference type="Proteomes" id="UP000887013"/>
    </source>
</evidence>
<comment type="caution">
    <text evidence="3">The sequence shown here is derived from an EMBL/GenBank/DDBJ whole genome shotgun (WGS) entry which is preliminary data.</text>
</comment>
<dbReference type="Proteomes" id="UP000887013">
    <property type="component" value="Unassembled WGS sequence"/>
</dbReference>
<name>A0A8X6P3E9_NEPPI</name>
<protein>
    <submittedName>
        <fullName evidence="3">Uncharacterized protein</fullName>
    </submittedName>
</protein>
<accession>A0A8X6P3E9</accession>
<organism evidence="3 5">
    <name type="scientific">Nephila pilipes</name>
    <name type="common">Giant wood spider</name>
    <name type="synonym">Nephila maculata</name>
    <dbReference type="NCBI Taxonomy" id="299642"/>
    <lineage>
        <taxon>Eukaryota</taxon>
        <taxon>Metazoa</taxon>
        <taxon>Ecdysozoa</taxon>
        <taxon>Arthropoda</taxon>
        <taxon>Chelicerata</taxon>
        <taxon>Arachnida</taxon>
        <taxon>Araneae</taxon>
        <taxon>Araneomorphae</taxon>
        <taxon>Entelegynae</taxon>
        <taxon>Araneoidea</taxon>
        <taxon>Nephilidae</taxon>
        <taxon>Nephila</taxon>
    </lineage>
</organism>
<dbReference type="EMBL" id="BMAW01105970">
    <property type="protein sequence ID" value="GFT21890.1"/>
    <property type="molecule type" value="Genomic_DNA"/>
</dbReference>
<dbReference type="EMBL" id="BMAW01110756">
    <property type="protein sequence ID" value="GFT44800.1"/>
    <property type="molecule type" value="Genomic_DNA"/>
</dbReference>
<evidence type="ECO:0000313" key="4">
    <source>
        <dbReference type="EMBL" id="GFU23757.1"/>
    </source>
</evidence>
<gene>
    <name evidence="2" type="ORF">NPIL_116621</name>
    <name evidence="4" type="ORF">NPIL_367191</name>
    <name evidence="3" type="ORF">NPIL_396111</name>
    <name evidence="1" type="ORF">NPIL_648831</name>
</gene>
<evidence type="ECO:0000313" key="3">
    <source>
        <dbReference type="EMBL" id="GFT44800.1"/>
    </source>
</evidence>